<dbReference type="Pfam" id="PF00198">
    <property type="entry name" value="2-oxoacid_dh"/>
    <property type="match status" value="1"/>
</dbReference>
<dbReference type="Gene3D" id="3.30.559.10">
    <property type="entry name" value="Chloramphenicol acetyltransferase-like domain"/>
    <property type="match status" value="1"/>
</dbReference>
<evidence type="ECO:0000256" key="1">
    <source>
        <dbReference type="ARBA" id="ARBA00001938"/>
    </source>
</evidence>
<dbReference type="PANTHER" id="PTHR23151">
    <property type="entry name" value="DIHYDROLIPOAMIDE ACETYL/SUCCINYL-TRANSFERASE-RELATED"/>
    <property type="match status" value="1"/>
</dbReference>
<dbReference type="EMBL" id="JAPNKE010000002">
    <property type="protein sequence ID" value="MCY1008011.1"/>
    <property type="molecule type" value="Genomic_DNA"/>
</dbReference>
<dbReference type="AlphaFoldDB" id="A0A9X3EQJ0"/>
<feature type="domain" description="Peripheral subunit-binding (PSBD)" evidence="7">
    <location>
        <begin position="180"/>
        <end position="217"/>
    </location>
</feature>
<organism evidence="8 9">
    <name type="scientific">Nannocystis pusilla</name>
    <dbReference type="NCBI Taxonomy" id="889268"/>
    <lineage>
        <taxon>Bacteria</taxon>
        <taxon>Pseudomonadati</taxon>
        <taxon>Myxococcota</taxon>
        <taxon>Polyangia</taxon>
        <taxon>Nannocystales</taxon>
        <taxon>Nannocystaceae</taxon>
        <taxon>Nannocystis</taxon>
    </lineage>
</organism>
<feature type="compositionally biased region" description="Low complexity" evidence="5">
    <location>
        <begin position="220"/>
        <end position="239"/>
    </location>
</feature>
<accession>A0A9X3EQJ0</accession>
<dbReference type="PROSITE" id="PS50968">
    <property type="entry name" value="BIOTINYL_LIPOYL"/>
    <property type="match status" value="1"/>
</dbReference>
<dbReference type="Proteomes" id="UP001150924">
    <property type="component" value="Unassembled WGS sequence"/>
</dbReference>
<reference evidence="8" key="1">
    <citation type="submission" date="2022-11" db="EMBL/GenBank/DDBJ databases">
        <title>Minimal conservation of predation-associated metabolite biosynthetic gene clusters underscores biosynthetic potential of Myxococcota including descriptions for ten novel species: Archangium lansinium sp. nov., Myxococcus landrumus sp. nov., Nannocystis bai.</title>
        <authorList>
            <person name="Ahearne A."/>
            <person name="Stevens C."/>
            <person name="Phillips K."/>
        </authorList>
    </citation>
    <scope>NUCLEOTIDE SEQUENCE</scope>
    <source>
        <strain evidence="8">Na p29</strain>
    </source>
</reference>
<evidence type="ECO:0000259" key="6">
    <source>
        <dbReference type="PROSITE" id="PS50968"/>
    </source>
</evidence>
<evidence type="ECO:0000259" key="7">
    <source>
        <dbReference type="PROSITE" id="PS51826"/>
    </source>
</evidence>
<keyword evidence="4" id="KW-0808">Transferase</keyword>
<dbReference type="PROSITE" id="PS00189">
    <property type="entry name" value="LIPOYL"/>
    <property type="match status" value="1"/>
</dbReference>
<dbReference type="Gene3D" id="4.10.320.10">
    <property type="entry name" value="E3-binding domain"/>
    <property type="match status" value="1"/>
</dbReference>
<keyword evidence="4" id="KW-0012">Acyltransferase</keyword>
<dbReference type="SUPFAM" id="SSF51230">
    <property type="entry name" value="Single hybrid motif"/>
    <property type="match status" value="1"/>
</dbReference>
<dbReference type="PANTHER" id="PTHR23151:SF90">
    <property type="entry name" value="DIHYDROLIPOYLLYSINE-RESIDUE ACETYLTRANSFERASE COMPONENT OF PYRUVATE DEHYDROGENASE COMPLEX, MITOCHONDRIAL-RELATED"/>
    <property type="match status" value="1"/>
</dbReference>
<dbReference type="InterPro" id="IPR003016">
    <property type="entry name" value="2-oxoA_DH_lipoyl-BS"/>
</dbReference>
<dbReference type="GO" id="GO:0006086">
    <property type="term" value="P:pyruvate decarboxylation to acetyl-CoA"/>
    <property type="evidence" value="ECO:0007669"/>
    <property type="project" value="InterPro"/>
</dbReference>
<dbReference type="PROSITE" id="PS51826">
    <property type="entry name" value="PSBD"/>
    <property type="match status" value="1"/>
</dbReference>
<feature type="region of interest" description="Disordered" evidence="5">
    <location>
        <begin position="220"/>
        <end position="261"/>
    </location>
</feature>
<evidence type="ECO:0000256" key="2">
    <source>
        <dbReference type="ARBA" id="ARBA00007317"/>
    </source>
</evidence>
<dbReference type="Pfam" id="PF02817">
    <property type="entry name" value="E3_binding"/>
    <property type="match status" value="1"/>
</dbReference>
<comment type="similarity">
    <text evidence="2 4">Belongs to the 2-oxoacid dehydrogenase family.</text>
</comment>
<dbReference type="InterPro" id="IPR001078">
    <property type="entry name" value="2-oxoacid_DH_actylTfrase"/>
</dbReference>
<dbReference type="Gene3D" id="2.40.50.100">
    <property type="match status" value="1"/>
</dbReference>
<proteinExistence type="inferred from homology"/>
<comment type="caution">
    <text evidence="8">The sequence shown here is derived from an EMBL/GenBank/DDBJ whole genome shotgun (WGS) entry which is preliminary data.</text>
</comment>
<dbReference type="RefSeq" id="WP_267770661.1">
    <property type="nucleotide sequence ID" value="NZ_JAPNKE010000002.1"/>
</dbReference>
<feature type="domain" description="Lipoyl-binding" evidence="6">
    <location>
        <begin position="2"/>
        <end position="77"/>
    </location>
</feature>
<keyword evidence="9" id="KW-1185">Reference proteome</keyword>
<dbReference type="InterPro" id="IPR004167">
    <property type="entry name" value="PSBD"/>
</dbReference>
<dbReference type="GO" id="GO:0045254">
    <property type="term" value="C:pyruvate dehydrogenase complex"/>
    <property type="evidence" value="ECO:0007669"/>
    <property type="project" value="InterPro"/>
</dbReference>
<dbReference type="InterPro" id="IPR000089">
    <property type="entry name" value="Biotin_lipoyl"/>
</dbReference>
<dbReference type="GO" id="GO:0016746">
    <property type="term" value="F:acyltransferase activity"/>
    <property type="evidence" value="ECO:0007669"/>
    <property type="project" value="UniProtKB-KW"/>
</dbReference>
<evidence type="ECO:0000256" key="3">
    <source>
        <dbReference type="ARBA" id="ARBA00022823"/>
    </source>
</evidence>
<dbReference type="SUPFAM" id="SSF52777">
    <property type="entry name" value="CoA-dependent acyltransferases"/>
    <property type="match status" value="1"/>
</dbReference>
<feature type="region of interest" description="Disordered" evidence="5">
    <location>
        <begin position="73"/>
        <end position="183"/>
    </location>
</feature>
<feature type="compositionally biased region" description="Basic and acidic residues" evidence="5">
    <location>
        <begin position="248"/>
        <end position="261"/>
    </location>
</feature>
<evidence type="ECO:0000256" key="4">
    <source>
        <dbReference type="RuleBase" id="RU003423"/>
    </source>
</evidence>
<keyword evidence="3 4" id="KW-0450">Lipoyl</keyword>
<evidence type="ECO:0000313" key="9">
    <source>
        <dbReference type="Proteomes" id="UP001150924"/>
    </source>
</evidence>
<feature type="compositionally biased region" description="Basic and acidic residues" evidence="5">
    <location>
        <begin position="92"/>
        <end position="111"/>
    </location>
</feature>
<dbReference type="InterPro" id="IPR036625">
    <property type="entry name" value="E3-bd_dom_sf"/>
</dbReference>
<dbReference type="SUPFAM" id="SSF47005">
    <property type="entry name" value="Peripheral subunit-binding domain of 2-oxo acid dehydrogenase complex"/>
    <property type="match status" value="1"/>
</dbReference>
<gene>
    <name evidence="8" type="ORF">OV079_21120</name>
</gene>
<dbReference type="Pfam" id="PF00364">
    <property type="entry name" value="Biotin_lipoyl"/>
    <property type="match status" value="1"/>
</dbReference>
<name>A0A9X3EQJ0_9BACT</name>
<evidence type="ECO:0000313" key="8">
    <source>
        <dbReference type="EMBL" id="MCY1008011.1"/>
    </source>
</evidence>
<comment type="cofactor">
    <cofactor evidence="1 4">
        <name>(R)-lipoate</name>
        <dbReference type="ChEBI" id="CHEBI:83088"/>
    </cofactor>
</comment>
<evidence type="ECO:0000256" key="5">
    <source>
        <dbReference type="SAM" id="MobiDB-lite"/>
    </source>
</evidence>
<protein>
    <recommendedName>
        <fullName evidence="4">Dihydrolipoamide acetyltransferase component of pyruvate dehydrogenase complex</fullName>
        <ecNumber evidence="4">2.3.1.-</ecNumber>
    </recommendedName>
</protein>
<dbReference type="InterPro" id="IPR011053">
    <property type="entry name" value="Single_hybrid_motif"/>
</dbReference>
<dbReference type="EC" id="2.3.1.-" evidence="4"/>
<sequence>MATVVTLPRLSDTMEEGVIAKWRIKVGDKVKRGQVIADIETDKATMEFESFDAGTVLKLVAPEGEALPVGAPIAVFGQPGENPDAAGAPAPKAEDKPAKAEAEPAKAEPAKAEPAPAKAASKPEAKPAQPEAKAEAAAAQTAAAASAAPDGDDDEDEEPGPKATSQGTGPQGQVDRGRIPASPVARRLAREHDLELGQIQGSGPRGRVVKADVEQAIAKGPQARPAAAATGAAGPVPTASQAAGAHAADVDEHGRPYISRPDRTVKLSQMRKTIAKRMGQAKREIPHIYLTMPIVMDKAVALRAEFNLSVDGTKASLNDLVILAAARALRKHPRVNAYYTDNGIVERGDVHVGVAVALDDGLIVPPVRFADQKTLKQVSIDVRDLGTRAKEKTLKPEELTGSTFTVSNLGMFGIEEFCAIVNPGEAAILAVGAVQDEAVVEDGQLVARKRMRVTLCSDHRVFDGAESAKYLQTLRKLLESPLSLLT</sequence>
<dbReference type="InterPro" id="IPR045257">
    <property type="entry name" value="E2/Pdx1"/>
</dbReference>
<feature type="compositionally biased region" description="Low complexity" evidence="5">
    <location>
        <begin position="112"/>
        <end position="149"/>
    </location>
</feature>
<dbReference type="InterPro" id="IPR023213">
    <property type="entry name" value="CAT-like_dom_sf"/>
</dbReference>
<dbReference type="CDD" id="cd06849">
    <property type="entry name" value="lipoyl_domain"/>
    <property type="match status" value="1"/>
</dbReference>